<feature type="chain" id="PRO_5035749832" evidence="1">
    <location>
        <begin position="19"/>
        <end position="319"/>
    </location>
</feature>
<dbReference type="OrthoDB" id="3010635at2759"/>
<proteinExistence type="predicted"/>
<dbReference type="Proteomes" id="UP000467700">
    <property type="component" value="Unassembled WGS sequence"/>
</dbReference>
<accession>A0A8S0X5Y3</accession>
<keyword evidence="1" id="KW-0732">Signal</keyword>
<keyword evidence="3" id="KW-1185">Reference proteome</keyword>
<reference evidence="2 3" key="1">
    <citation type="submission" date="2020-01" db="EMBL/GenBank/DDBJ databases">
        <authorList>
            <person name="Gupta K D."/>
        </authorList>
    </citation>
    <scope>NUCLEOTIDE SEQUENCE [LARGE SCALE GENOMIC DNA]</scope>
</reference>
<sequence>MFLLNLSTFLFALQAVSARPYNRRAASEPALVMHDTRADIYHVYRRDGSLYGRFNEDGFKREMEYDALQRRGGVSSCTPMTKEQAEKIPGWGKIQQYAKDHYGDGGVNIAVNPPEASLQRRNWRINADNASQYTDSPAVICAANEVVQVEMTGSPSCQETKQDISGQIKQTDVDASLSSKQGYSTSGSWTVTETSSLAQSIGFSVQIGVPEVADISTATVTIENSLASSFTSSVNNEVQQTVTLKSTQGQRCTASLETKTCTNTGQGKVRFVGSGWVWFNYDDKRAPVNGDPNDTHYKWAVNIEQALPNIDDLWLDEDD</sequence>
<dbReference type="AlphaFoldDB" id="A0A8S0X5Y3"/>
<name>A0A8S0X5Y3_CYCAE</name>
<dbReference type="SUPFAM" id="SSF56973">
    <property type="entry name" value="Aerolisin/ETX pore-forming domain"/>
    <property type="match status" value="1"/>
</dbReference>
<evidence type="ECO:0000313" key="3">
    <source>
        <dbReference type="Proteomes" id="UP000467700"/>
    </source>
</evidence>
<evidence type="ECO:0000256" key="1">
    <source>
        <dbReference type="SAM" id="SignalP"/>
    </source>
</evidence>
<organism evidence="2 3">
    <name type="scientific">Cyclocybe aegerita</name>
    <name type="common">Black poplar mushroom</name>
    <name type="synonym">Agrocybe aegerita</name>
    <dbReference type="NCBI Taxonomy" id="1973307"/>
    <lineage>
        <taxon>Eukaryota</taxon>
        <taxon>Fungi</taxon>
        <taxon>Dikarya</taxon>
        <taxon>Basidiomycota</taxon>
        <taxon>Agaricomycotina</taxon>
        <taxon>Agaricomycetes</taxon>
        <taxon>Agaricomycetidae</taxon>
        <taxon>Agaricales</taxon>
        <taxon>Agaricineae</taxon>
        <taxon>Bolbitiaceae</taxon>
        <taxon>Cyclocybe</taxon>
    </lineage>
</organism>
<comment type="caution">
    <text evidence="2">The sequence shown here is derived from an EMBL/GenBank/DDBJ whole genome shotgun (WGS) entry which is preliminary data.</text>
</comment>
<evidence type="ECO:0000313" key="2">
    <source>
        <dbReference type="EMBL" id="CAA7268232.1"/>
    </source>
</evidence>
<protein>
    <submittedName>
        <fullName evidence="2">Uncharacterized protein</fullName>
    </submittedName>
</protein>
<feature type="signal peptide" evidence="1">
    <location>
        <begin position="1"/>
        <end position="18"/>
    </location>
</feature>
<gene>
    <name evidence="2" type="ORF">AAE3_LOCUS10523</name>
</gene>
<dbReference type="EMBL" id="CACVBS010000067">
    <property type="protein sequence ID" value="CAA7268232.1"/>
    <property type="molecule type" value="Genomic_DNA"/>
</dbReference>